<evidence type="ECO:0000256" key="2">
    <source>
        <dbReference type="SAM" id="Phobius"/>
    </source>
</evidence>
<feature type="compositionally biased region" description="Acidic residues" evidence="1">
    <location>
        <begin position="568"/>
        <end position="584"/>
    </location>
</feature>
<feature type="region of interest" description="Disordered" evidence="1">
    <location>
        <begin position="709"/>
        <end position="738"/>
    </location>
</feature>
<feature type="compositionally biased region" description="Basic and acidic residues" evidence="1">
    <location>
        <begin position="508"/>
        <end position="532"/>
    </location>
</feature>
<organism evidence="4 5">
    <name type="scientific">Stieleria varia</name>
    <dbReference type="NCBI Taxonomy" id="2528005"/>
    <lineage>
        <taxon>Bacteria</taxon>
        <taxon>Pseudomonadati</taxon>
        <taxon>Planctomycetota</taxon>
        <taxon>Planctomycetia</taxon>
        <taxon>Pirellulales</taxon>
        <taxon>Pirellulaceae</taxon>
        <taxon>Stieleria</taxon>
    </lineage>
</organism>
<feature type="compositionally biased region" description="Basic and acidic residues" evidence="1">
    <location>
        <begin position="461"/>
        <end position="480"/>
    </location>
</feature>
<evidence type="ECO:0000313" key="5">
    <source>
        <dbReference type="Proteomes" id="UP000320176"/>
    </source>
</evidence>
<keyword evidence="5" id="KW-1185">Reference proteome</keyword>
<dbReference type="InterPro" id="IPR025641">
    <property type="entry name" value="DUF4340"/>
</dbReference>
<sequence>MSKNETQKTGIFWGAAAVTAVLAAIIAWPTATNDPETEGSGIAPGSVLLPSFSDPLAAANMKIVTFDDEQGTLSKFEVLRDKETGVWTIPSRGGYPADAVEQMRNAANALVDLKVLDSPTAFAEDHAGFGVIEPNEEQLTIGDEGVGRLVSFNDQDGKELGSLIIGKPVEGQAGQVYVRIPGQDPVYSVALDDSPLTTKFEDWIEEDLLQLSSIDVQKVQLKDYTTELQLDQSGLQPRLVINTEKNYEATLEMEGTEWKLDELKEFDPTKPNAPGTVVEVDESKKLNKTKLDGIKTALDDLKFVNVQRKPEGISANLRADADFANDREASSQLIERGFYPVRMGADGEFELLSANGELTTTTKDGVKYILRFGSISGLGEKEDESEEDSAEAEEDKPKSSAGVNRYLMVSTVVDEEMFPPPALEVVPETLEDLDAMDKAAEAAAPAPDQLPPELNPPMTKPTEEEKPATESETPESDRPEPAATENSETENKEEMKDTPAESGESDSADSKSEPADEADSTEKPDDADKEAAEGTPEPAETTDAPTEPQEGEVEASGSGESTTVGEGQDQDADAPTEQEPAAETDAEKPTADDTAETKTEAAAESKPDSEAAKPADSSPGDSSPETAGDDADKPAPAKQETEEEKKERLAAVQEQITKSNERKIDARKERLANAQRRSRSLNERFADWYYVIPEETYSKLLIRQEDLFESDTPAPPPGGPGINFGNPGGFQPPGGFGN</sequence>
<keyword evidence="2" id="KW-0812">Transmembrane</keyword>
<feature type="compositionally biased region" description="Basic and acidic residues" evidence="1">
    <location>
        <begin position="630"/>
        <end position="649"/>
    </location>
</feature>
<dbReference type="Proteomes" id="UP000320176">
    <property type="component" value="Unassembled WGS sequence"/>
</dbReference>
<accession>A0A5C6A393</accession>
<dbReference type="RefSeq" id="WP_146522654.1">
    <property type="nucleotide sequence ID" value="NZ_CP151726.1"/>
</dbReference>
<proteinExistence type="predicted"/>
<keyword evidence="2" id="KW-0472">Membrane</keyword>
<evidence type="ECO:0000259" key="3">
    <source>
        <dbReference type="Pfam" id="PF14238"/>
    </source>
</evidence>
<reference evidence="4 5" key="1">
    <citation type="submission" date="2019-02" db="EMBL/GenBank/DDBJ databases">
        <title>Deep-cultivation of Planctomycetes and their phenomic and genomic characterization uncovers novel biology.</title>
        <authorList>
            <person name="Wiegand S."/>
            <person name="Jogler M."/>
            <person name="Boedeker C."/>
            <person name="Pinto D."/>
            <person name="Vollmers J."/>
            <person name="Rivas-Marin E."/>
            <person name="Kohn T."/>
            <person name="Peeters S.H."/>
            <person name="Heuer A."/>
            <person name="Rast P."/>
            <person name="Oberbeckmann S."/>
            <person name="Bunk B."/>
            <person name="Jeske O."/>
            <person name="Meyerdierks A."/>
            <person name="Storesund J.E."/>
            <person name="Kallscheuer N."/>
            <person name="Luecker S."/>
            <person name="Lage O.M."/>
            <person name="Pohl T."/>
            <person name="Merkel B.J."/>
            <person name="Hornburger P."/>
            <person name="Mueller R.-W."/>
            <person name="Bruemmer F."/>
            <person name="Labrenz M."/>
            <person name="Spormann A.M."/>
            <person name="Op Den Camp H."/>
            <person name="Overmann J."/>
            <person name="Amann R."/>
            <person name="Jetten M.S.M."/>
            <person name="Mascher T."/>
            <person name="Medema M.H."/>
            <person name="Devos D.P."/>
            <person name="Kaster A.-K."/>
            <person name="Ovreas L."/>
            <person name="Rohde M."/>
            <person name="Galperin M.Y."/>
            <person name="Jogler C."/>
        </authorList>
    </citation>
    <scope>NUCLEOTIDE SEQUENCE [LARGE SCALE GENOMIC DNA]</scope>
    <source>
        <strain evidence="4 5">Pla52n</strain>
    </source>
</reference>
<evidence type="ECO:0000256" key="1">
    <source>
        <dbReference type="SAM" id="MobiDB-lite"/>
    </source>
</evidence>
<comment type="caution">
    <text evidence="4">The sequence shown here is derived from an EMBL/GenBank/DDBJ whole genome shotgun (WGS) entry which is preliminary data.</text>
</comment>
<feature type="region of interest" description="Disordered" evidence="1">
    <location>
        <begin position="379"/>
        <end position="401"/>
    </location>
</feature>
<feature type="domain" description="DUF4340" evidence="3">
    <location>
        <begin position="87"/>
        <end position="306"/>
    </location>
</feature>
<feature type="compositionally biased region" description="Basic and acidic residues" evidence="1">
    <location>
        <begin position="585"/>
        <end position="613"/>
    </location>
</feature>
<feature type="region of interest" description="Disordered" evidence="1">
    <location>
        <begin position="440"/>
        <end position="664"/>
    </location>
</feature>
<dbReference type="OrthoDB" id="241105at2"/>
<feature type="compositionally biased region" description="Basic and acidic residues" evidence="1">
    <location>
        <begin position="489"/>
        <end position="499"/>
    </location>
</feature>
<feature type="compositionally biased region" description="Acidic residues" evidence="1">
    <location>
        <begin position="381"/>
        <end position="394"/>
    </location>
</feature>
<feature type="compositionally biased region" description="Pro residues" evidence="1">
    <location>
        <begin position="448"/>
        <end position="459"/>
    </location>
</feature>
<dbReference type="Pfam" id="PF14238">
    <property type="entry name" value="DUF4340"/>
    <property type="match status" value="1"/>
</dbReference>
<dbReference type="EMBL" id="SJPN01000008">
    <property type="protein sequence ID" value="TWT93835.1"/>
    <property type="molecule type" value="Genomic_DNA"/>
</dbReference>
<keyword evidence="2" id="KW-1133">Transmembrane helix</keyword>
<feature type="compositionally biased region" description="Gly residues" evidence="1">
    <location>
        <begin position="720"/>
        <end position="738"/>
    </location>
</feature>
<protein>
    <recommendedName>
        <fullName evidence="3">DUF4340 domain-containing protein</fullName>
    </recommendedName>
</protein>
<feature type="compositionally biased region" description="Low complexity" evidence="1">
    <location>
        <begin position="533"/>
        <end position="567"/>
    </location>
</feature>
<gene>
    <name evidence="4" type="ORF">Pla52n_56630</name>
</gene>
<dbReference type="AlphaFoldDB" id="A0A5C6A393"/>
<feature type="transmembrane region" description="Helical" evidence="2">
    <location>
        <begin position="12"/>
        <end position="31"/>
    </location>
</feature>
<name>A0A5C6A393_9BACT</name>
<evidence type="ECO:0000313" key="4">
    <source>
        <dbReference type="EMBL" id="TWT93835.1"/>
    </source>
</evidence>